<comment type="subcellular location">
    <subcellularLocation>
        <location evidence="1 11">Nucleus</location>
    </subcellularLocation>
</comment>
<evidence type="ECO:0000259" key="15">
    <source>
        <dbReference type="PROSITE" id="PS51413"/>
    </source>
</evidence>
<comment type="subunit">
    <text evidence="11">Component of the INO80 chromatin-remodeling complex.</text>
</comment>
<feature type="region of interest" description="Disordered" evidence="12">
    <location>
        <begin position="1402"/>
        <end position="1507"/>
    </location>
</feature>
<dbReference type="Gene3D" id="3.40.50.300">
    <property type="entry name" value="P-loop containing nucleotide triphosphate hydrolases"/>
    <property type="match status" value="1"/>
</dbReference>
<dbReference type="SMART" id="SM00487">
    <property type="entry name" value="DEXDc"/>
    <property type="match status" value="1"/>
</dbReference>
<dbReference type="GO" id="GO:0003677">
    <property type="term" value="F:DNA binding"/>
    <property type="evidence" value="ECO:0007669"/>
    <property type="project" value="UniProtKB-UniRule"/>
</dbReference>
<dbReference type="PROSITE" id="PS51192">
    <property type="entry name" value="HELICASE_ATP_BIND_1"/>
    <property type="match status" value="1"/>
</dbReference>
<sequence>MDKKIQDEGTVTSNPTLPEGPVFGVTLAKPLQFQRLERALQLDTFLNEVERTIEKANKPKDSKVEPLFVEEIGRQFVPKSQLEKEDDRIKQRKKDNLKVINGLPLTRSERKTEKRKLYNFSKVKKNRRWLKNLLLSDSSESSDSDDQEPMNKWELKQMLRVHKLKKQYTKQFYSDPELKQYMYYGSSLVSFYDKFLDHQSQFLSSQGKEEPEKKKTNDKPSDKIKPDVAEVKAEQPKTPPPVLPPPAPPPPAPPSPPPPPTLPTVPLPPPLPAAPATTVDKKPKEETLEQAQEISTPVLEAETLAIIPVSNEAPQSSNTAVAVFQDTVGRKYNSIKDVDTRRKRIWMAISKRDIPKAQKHRISVHNTILTNCRKQAQACQKELRRHAIQIQRTCKETPYRARRLTREMTAFWKHYDKVEKEHRKRAEKEAQEQRRLDDEIREAKKQQRKLNYLITQTELYAHFMSRKLTGEGDDEKNRILSRLEEPTLNRREVAVKGGVLVDVEGDDYDSEWMKLQALQNVTNAYKACESDMSEFDAQNAFLELKFSLSNPVLKSESNFAQPEIFQGKLKSYQLVGMNWLINLYDCGINGILADEMGLGKTVQSIAFLAHLGEKQGIWGPFLIIAPASTLHNWQQECSRFAPSFKVLPYWGNPMDRRTLRKFWNQRIPSLQTENAEFHILITSYQLVVQDIKYFQRIKWHYMILDEAQAIKSSSSVRWKLLLGFKCRNRLLLTGTPIQNSMAELWALLHFIMPTLFDSHEEFNEWFSKDIESHAEKQSGINEEQLSRLHMILKPFMLRRVKKDVENELSDKIEILMYCHLTSRQQMLYQAVKNKISIDDLIRSTGSNISQVQSTTNNLMNLVMQFRKVCNHPDLFEKRETHFPYFFKLDSYILPRLIYRDGLLARSDSGRQKVLNNTCCIFQPDHIHNSIKKATNTANSCFSFSRLIGLSPSELHASVTGDIKMKWCSILDAHRTADRAYHEHVWAQPGNSCFPKNTLVLWPLRPTSRASRSDSGLLQKLVFTSRSSNMLSHESHTIHFMRETWWHRKIRSRKNSGRRPGGQASPRGASSNQILSDGLTGDARSNVFSFLQNPRPPTIRTCQATFAPNFLLGCYPRVCAPPSKMYCNDRGAMYDLHRAHSMNSAETWQCVMHRARSICKQHYVSLLQPSACSGTDELRPNRGWSHIDIPDKEYLVSDCGKMCVLDELLKRLKHGGHRVLIYSQMTRMIDLLESYMWHRKHTYMRLDGSSRIHERRDMVADFQTRSDIFVFLLSTRAGGLGINLTAADTVIFYDSDWNPTVDQQAMDRAHRLGQTKQVTVYRLICKGTIEERILERAQEKSEIQRMVISGGNFRPDQLKPKEVVSLLLDDAEIEKKFTFCMFAYPLNYFCLLSVIGFVPKYLQPLSSPETNREEGQDRGKDRKRKKERLAEMHKDAKASKEDCTEPGGGDVDDTAASVDSAVPSPMSGISVNSESTQLSSSAADTDVAPTAGDDRATPSPQLSTAGDGADEDGVFITKFTYTEVSETKLSHKYDIYIVIKSLFLTYCEYLF</sequence>
<feature type="compositionally biased region" description="Polar residues" evidence="12">
    <location>
        <begin position="1466"/>
        <end position="1482"/>
    </location>
</feature>
<comment type="domain">
    <text evidence="11">The DBINO region is involved in binding to DNA.</text>
</comment>
<dbReference type="SMR" id="A0A2G8L397"/>
<comment type="catalytic activity">
    <reaction evidence="11">
        <text>ATP + H2O = ADP + phosphate + H(+)</text>
        <dbReference type="Rhea" id="RHEA:13065"/>
        <dbReference type="ChEBI" id="CHEBI:15377"/>
        <dbReference type="ChEBI" id="CHEBI:15378"/>
        <dbReference type="ChEBI" id="CHEBI:30616"/>
        <dbReference type="ChEBI" id="CHEBI:43474"/>
        <dbReference type="ChEBI" id="CHEBI:456216"/>
    </reaction>
</comment>
<dbReference type="Pfam" id="PF13892">
    <property type="entry name" value="DBINO"/>
    <property type="match status" value="1"/>
</dbReference>
<evidence type="ECO:0000259" key="13">
    <source>
        <dbReference type="PROSITE" id="PS51192"/>
    </source>
</evidence>
<evidence type="ECO:0000313" key="17">
    <source>
        <dbReference type="Proteomes" id="UP000230750"/>
    </source>
</evidence>
<comment type="function">
    <text evidence="11">ATPase component of the INO80 complex which remodels chromatin by shifting nucleosomes and is involved in DNA repair.</text>
</comment>
<keyword evidence="6 11" id="KW-0378">Hydrolase</keyword>
<feature type="compositionally biased region" description="Pro residues" evidence="12">
    <location>
        <begin position="237"/>
        <end position="273"/>
    </location>
</feature>
<gene>
    <name evidence="16" type="ORF">BSL78_08343</name>
</gene>
<dbReference type="GO" id="GO:0004386">
    <property type="term" value="F:helicase activity"/>
    <property type="evidence" value="ECO:0007669"/>
    <property type="project" value="UniProtKB-KW"/>
</dbReference>
<dbReference type="InterPro" id="IPR020838">
    <property type="entry name" value="DBINO"/>
</dbReference>
<feature type="domain" description="Helicase C-terminal" evidence="14">
    <location>
        <begin position="1203"/>
        <end position="1358"/>
    </location>
</feature>
<proteinExistence type="inferred from homology"/>
<evidence type="ECO:0000256" key="3">
    <source>
        <dbReference type="ARBA" id="ARBA00019805"/>
    </source>
</evidence>
<evidence type="ECO:0000256" key="8">
    <source>
        <dbReference type="ARBA" id="ARBA00023125"/>
    </source>
</evidence>
<dbReference type="PANTHER" id="PTHR45685:SF2">
    <property type="entry name" value="CHROMATIN-REMODELING ATPASE INO80"/>
    <property type="match status" value="1"/>
</dbReference>
<feature type="domain" description="Helicase ATP-binding" evidence="13">
    <location>
        <begin position="581"/>
        <end position="754"/>
    </location>
</feature>
<name>A0A2G8L397_STIJA</name>
<dbReference type="PANTHER" id="PTHR45685">
    <property type="entry name" value="HELICASE SRCAP-RELATED"/>
    <property type="match status" value="1"/>
</dbReference>
<dbReference type="GO" id="GO:0042393">
    <property type="term" value="F:histone binding"/>
    <property type="evidence" value="ECO:0007669"/>
    <property type="project" value="TreeGrafter"/>
</dbReference>
<dbReference type="STRING" id="307972.A0A2G8L397"/>
<evidence type="ECO:0000256" key="11">
    <source>
        <dbReference type="RuleBase" id="RU368001"/>
    </source>
</evidence>
<dbReference type="EC" id="3.6.4.-" evidence="11"/>
<dbReference type="InterPro" id="IPR001650">
    <property type="entry name" value="Helicase_C-like"/>
</dbReference>
<feature type="domain" description="DBINO" evidence="15">
    <location>
        <begin position="345"/>
        <end position="470"/>
    </location>
</feature>
<dbReference type="InterPro" id="IPR000330">
    <property type="entry name" value="SNF2_N"/>
</dbReference>
<keyword evidence="16" id="KW-0347">Helicase</keyword>
<keyword evidence="7 11" id="KW-0067">ATP-binding</keyword>
<dbReference type="GO" id="GO:0006281">
    <property type="term" value="P:DNA repair"/>
    <property type="evidence" value="ECO:0007669"/>
    <property type="project" value="UniProtKB-UniRule"/>
</dbReference>
<evidence type="ECO:0000313" key="16">
    <source>
        <dbReference type="EMBL" id="PIK54744.1"/>
    </source>
</evidence>
<feature type="region of interest" description="Disordered" evidence="12">
    <location>
        <begin position="1051"/>
        <end position="1075"/>
    </location>
</feature>
<dbReference type="Pfam" id="PF00271">
    <property type="entry name" value="Helicase_C"/>
    <property type="match status" value="1"/>
</dbReference>
<dbReference type="SMART" id="SM00490">
    <property type="entry name" value="HELICc"/>
    <property type="match status" value="1"/>
</dbReference>
<dbReference type="SUPFAM" id="SSF52540">
    <property type="entry name" value="P-loop containing nucleoside triphosphate hydrolases"/>
    <property type="match status" value="2"/>
</dbReference>
<dbReference type="InterPro" id="IPR050520">
    <property type="entry name" value="INO80/SWR1_helicase"/>
</dbReference>
<dbReference type="Gene3D" id="3.40.50.10810">
    <property type="entry name" value="Tandem AAA-ATPase domain"/>
    <property type="match status" value="1"/>
</dbReference>
<reference evidence="16 17" key="1">
    <citation type="journal article" date="2017" name="PLoS Biol.">
        <title>The sea cucumber genome provides insights into morphological evolution and visceral regeneration.</title>
        <authorList>
            <person name="Zhang X."/>
            <person name="Sun L."/>
            <person name="Yuan J."/>
            <person name="Sun Y."/>
            <person name="Gao Y."/>
            <person name="Zhang L."/>
            <person name="Li S."/>
            <person name="Dai H."/>
            <person name="Hamel J.F."/>
            <person name="Liu C."/>
            <person name="Yu Y."/>
            <person name="Liu S."/>
            <person name="Lin W."/>
            <person name="Guo K."/>
            <person name="Jin S."/>
            <person name="Xu P."/>
            <person name="Storey K.B."/>
            <person name="Huan P."/>
            <person name="Zhang T."/>
            <person name="Zhou Y."/>
            <person name="Zhang J."/>
            <person name="Lin C."/>
            <person name="Li X."/>
            <person name="Xing L."/>
            <person name="Huo D."/>
            <person name="Sun M."/>
            <person name="Wang L."/>
            <person name="Mercier A."/>
            <person name="Li F."/>
            <person name="Yang H."/>
            <person name="Xiang J."/>
        </authorList>
    </citation>
    <scope>NUCLEOTIDE SEQUENCE [LARGE SCALE GENOMIC DNA]</scope>
    <source>
        <strain evidence="16">Shaxun</strain>
        <tissue evidence="16">Muscle</tissue>
    </source>
</reference>
<feature type="compositionally biased region" description="Low complexity" evidence="12">
    <location>
        <begin position="1453"/>
        <end position="1464"/>
    </location>
</feature>
<dbReference type="Proteomes" id="UP000230750">
    <property type="component" value="Unassembled WGS sequence"/>
</dbReference>
<evidence type="ECO:0000256" key="1">
    <source>
        <dbReference type="ARBA" id="ARBA00004123"/>
    </source>
</evidence>
<feature type="compositionally biased region" description="Basic and acidic residues" evidence="12">
    <location>
        <begin position="1409"/>
        <end position="1419"/>
    </location>
</feature>
<keyword evidence="5 11" id="KW-0227">DNA damage</keyword>
<evidence type="ECO:0000256" key="7">
    <source>
        <dbReference type="ARBA" id="ARBA00022840"/>
    </source>
</evidence>
<organism evidence="16 17">
    <name type="scientific">Stichopus japonicus</name>
    <name type="common">Sea cucumber</name>
    <dbReference type="NCBI Taxonomy" id="307972"/>
    <lineage>
        <taxon>Eukaryota</taxon>
        <taxon>Metazoa</taxon>
        <taxon>Echinodermata</taxon>
        <taxon>Eleutherozoa</taxon>
        <taxon>Echinozoa</taxon>
        <taxon>Holothuroidea</taxon>
        <taxon>Aspidochirotacea</taxon>
        <taxon>Aspidochirotida</taxon>
        <taxon>Stichopodidae</taxon>
        <taxon>Apostichopus</taxon>
    </lineage>
</organism>
<keyword evidence="9 11" id="KW-0234">DNA repair</keyword>
<dbReference type="FunFam" id="3.40.50.10810:FF:000006">
    <property type="entry name" value="Putative DNA helicase INO80"/>
    <property type="match status" value="1"/>
</dbReference>
<feature type="compositionally biased region" description="Basic and acidic residues" evidence="12">
    <location>
        <begin position="1427"/>
        <end position="1442"/>
    </location>
</feature>
<accession>A0A2G8L397</accession>
<dbReference type="InterPro" id="IPR027417">
    <property type="entry name" value="P-loop_NTPase"/>
</dbReference>
<evidence type="ECO:0000259" key="14">
    <source>
        <dbReference type="PROSITE" id="PS51194"/>
    </source>
</evidence>
<evidence type="ECO:0000256" key="9">
    <source>
        <dbReference type="ARBA" id="ARBA00023204"/>
    </source>
</evidence>
<dbReference type="CDD" id="cd18793">
    <property type="entry name" value="SF2_C_SNF"/>
    <property type="match status" value="1"/>
</dbReference>
<dbReference type="GO" id="GO:0005524">
    <property type="term" value="F:ATP binding"/>
    <property type="evidence" value="ECO:0007669"/>
    <property type="project" value="UniProtKB-UniRule"/>
</dbReference>
<evidence type="ECO:0000256" key="6">
    <source>
        <dbReference type="ARBA" id="ARBA00022801"/>
    </source>
</evidence>
<keyword evidence="17" id="KW-1185">Reference proteome</keyword>
<dbReference type="Pfam" id="PF00176">
    <property type="entry name" value="SNF2-rel_dom"/>
    <property type="match status" value="1"/>
</dbReference>
<dbReference type="GO" id="GO:0006338">
    <property type="term" value="P:chromatin remodeling"/>
    <property type="evidence" value="ECO:0007669"/>
    <property type="project" value="UniProtKB-UniRule"/>
</dbReference>
<dbReference type="OrthoDB" id="448448at2759"/>
<comment type="caution">
    <text evidence="16">The sequence shown here is derived from an EMBL/GenBank/DDBJ whole genome shotgun (WGS) entry which is preliminary data.</text>
</comment>
<feature type="region of interest" description="Disordered" evidence="12">
    <location>
        <begin position="202"/>
        <end position="288"/>
    </location>
</feature>
<dbReference type="InterPro" id="IPR014001">
    <property type="entry name" value="Helicase_ATP-bd"/>
</dbReference>
<comment type="similarity">
    <text evidence="2 11">Belongs to the SNF2/RAD54 helicase family.</text>
</comment>
<evidence type="ECO:0000256" key="5">
    <source>
        <dbReference type="ARBA" id="ARBA00022763"/>
    </source>
</evidence>
<dbReference type="PROSITE" id="PS51194">
    <property type="entry name" value="HELICASE_CTER"/>
    <property type="match status" value="1"/>
</dbReference>
<keyword evidence="10" id="KW-0539">Nucleus</keyword>
<dbReference type="EMBL" id="MRZV01000235">
    <property type="protein sequence ID" value="PIK54744.1"/>
    <property type="molecule type" value="Genomic_DNA"/>
</dbReference>
<evidence type="ECO:0000256" key="12">
    <source>
        <dbReference type="SAM" id="MobiDB-lite"/>
    </source>
</evidence>
<feature type="compositionally biased region" description="Basic and acidic residues" evidence="12">
    <location>
        <begin position="207"/>
        <end position="235"/>
    </location>
</feature>
<protein>
    <recommendedName>
        <fullName evidence="3 11">Chromatin-remodeling ATPase INO80</fullName>
        <ecNumber evidence="11">3.6.4.-</ecNumber>
    </recommendedName>
</protein>
<dbReference type="PROSITE" id="PS51413">
    <property type="entry name" value="DBINO"/>
    <property type="match status" value="1"/>
</dbReference>
<dbReference type="InterPro" id="IPR049730">
    <property type="entry name" value="SNF2/RAD54-like_C"/>
</dbReference>
<keyword evidence="4" id="KW-0547">Nucleotide-binding</keyword>
<evidence type="ECO:0000256" key="2">
    <source>
        <dbReference type="ARBA" id="ARBA00007025"/>
    </source>
</evidence>
<dbReference type="InterPro" id="IPR038718">
    <property type="entry name" value="SNF2-like_sf"/>
</dbReference>
<evidence type="ECO:0000256" key="4">
    <source>
        <dbReference type="ARBA" id="ARBA00022741"/>
    </source>
</evidence>
<dbReference type="GO" id="GO:0016887">
    <property type="term" value="F:ATP hydrolysis activity"/>
    <property type="evidence" value="ECO:0007669"/>
    <property type="project" value="TreeGrafter"/>
</dbReference>
<dbReference type="GO" id="GO:0031011">
    <property type="term" value="C:Ino80 complex"/>
    <property type="evidence" value="ECO:0007669"/>
    <property type="project" value="UniProtKB-UniRule"/>
</dbReference>
<feature type="region of interest" description="Disordered" evidence="12">
    <location>
        <begin position="1"/>
        <end position="21"/>
    </location>
</feature>
<keyword evidence="8 11" id="KW-0238">DNA-binding</keyword>
<evidence type="ECO:0000256" key="10">
    <source>
        <dbReference type="ARBA" id="ARBA00023242"/>
    </source>
</evidence>